<keyword evidence="8 9" id="KW-0472">Membrane</keyword>
<feature type="transmembrane region" description="Helical" evidence="9">
    <location>
        <begin position="340"/>
        <end position="359"/>
    </location>
</feature>
<dbReference type="SUPFAM" id="SSF82693">
    <property type="entry name" value="Multidrug efflux transporter AcrB pore domain, PN1, PN2, PC1 and PC2 subdomains"/>
    <property type="match status" value="4"/>
</dbReference>
<dbReference type="GO" id="GO:0042910">
    <property type="term" value="F:xenobiotic transmembrane transporter activity"/>
    <property type="evidence" value="ECO:0007669"/>
    <property type="project" value="TreeGrafter"/>
</dbReference>
<evidence type="ECO:0000256" key="8">
    <source>
        <dbReference type="ARBA" id="ARBA00023136"/>
    </source>
</evidence>
<dbReference type="EMBL" id="FNHB01000002">
    <property type="protein sequence ID" value="SDM09114.1"/>
    <property type="molecule type" value="Genomic_DNA"/>
</dbReference>
<evidence type="ECO:0000256" key="2">
    <source>
        <dbReference type="ARBA" id="ARBA00010942"/>
    </source>
</evidence>
<feature type="transmembrane region" description="Helical" evidence="9">
    <location>
        <begin position="470"/>
        <end position="497"/>
    </location>
</feature>
<dbReference type="GO" id="GO:0009636">
    <property type="term" value="P:response to toxic substance"/>
    <property type="evidence" value="ECO:0007669"/>
    <property type="project" value="UniProtKB-ARBA"/>
</dbReference>
<dbReference type="Gene3D" id="3.30.70.1440">
    <property type="entry name" value="Multidrug efflux transporter AcrB pore domain"/>
    <property type="match status" value="1"/>
</dbReference>
<feature type="transmembrane region" description="Helical" evidence="9">
    <location>
        <begin position="392"/>
        <end position="417"/>
    </location>
</feature>
<keyword evidence="3" id="KW-0813">Transport</keyword>
<evidence type="ECO:0000313" key="10">
    <source>
        <dbReference type="EMBL" id="SDM09114.1"/>
    </source>
</evidence>
<keyword evidence="4" id="KW-1003">Cell membrane</keyword>
<keyword evidence="6 9" id="KW-0812">Transmembrane</keyword>
<evidence type="ECO:0000256" key="6">
    <source>
        <dbReference type="ARBA" id="ARBA00022692"/>
    </source>
</evidence>
<feature type="transmembrane region" description="Helical" evidence="9">
    <location>
        <begin position="542"/>
        <end position="561"/>
    </location>
</feature>
<evidence type="ECO:0000256" key="5">
    <source>
        <dbReference type="ARBA" id="ARBA00022519"/>
    </source>
</evidence>
<organism evidence="10 11">
    <name type="scientific">Dendrosporobacter quercicolus</name>
    <dbReference type="NCBI Taxonomy" id="146817"/>
    <lineage>
        <taxon>Bacteria</taxon>
        <taxon>Bacillati</taxon>
        <taxon>Bacillota</taxon>
        <taxon>Negativicutes</taxon>
        <taxon>Selenomonadales</taxon>
        <taxon>Sporomusaceae</taxon>
        <taxon>Dendrosporobacter</taxon>
    </lineage>
</organism>
<dbReference type="RefSeq" id="WP_092070331.1">
    <property type="nucleotide sequence ID" value="NZ_FNHB01000002.1"/>
</dbReference>
<dbReference type="GO" id="GO:0015562">
    <property type="term" value="F:efflux transmembrane transporter activity"/>
    <property type="evidence" value="ECO:0007669"/>
    <property type="project" value="InterPro"/>
</dbReference>
<dbReference type="InterPro" id="IPR004764">
    <property type="entry name" value="MdtF-like"/>
</dbReference>
<comment type="similarity">
    <text evidence="2">Belongs to the resistance-nodulation-cell division (RND) (TC 2.A.6) family.</text>
</comment>
<keyword evidence="11" id="KW-1185">Reference proteome</keyword>
<feature type="transmembrane region" description="Helical" evidence="9">
    <location>
        <begin position="901"/>
        <end position="921"/>
    </location>
</feature>
<evidence type="ECO:0000256" key="9">
    <source>
        <dbReference type="SAM" id="Phobius"/>
    </source>
</evidence>
<comment type="subcellular location">
    <subcellularLocation>
        <location evidence="1">Cell inner membrane</location>
        <topology evidence="1">Multi-pass membrane protein</topology>
    </subcellularLocation>
</comment>
<dbReference type="Gene3D" id="1.20.1640.10">
    <property type="entry name" value="Multidrug efflux transporter AcrB transmembrane domain"/>
    <property type="match status" value="2"/>
</dbReference>
<evidence type="ECO:0000256" key="4">
    <source>
        <dbReference type="ARBA" id="ARBA00022475"/>
    </source>
</evidence>
<dbReference type="PRINTS" id="PR00702">
    <property type="entry name" value="ACRIFLAVINRP"/>
</dbReference>
<dbReference type="NCBIfam" id="TIGR00915">
    <property type="entry name" value="2A0602"/>
    <property type="match status" value="1"/>
</dbReference>
<dbReference type="Pfam" id="PF00873">
    <property type="entry name" value="ACR_tran"/>
    <property type="match status" value="1"/>
</dbReference>
<feature type="transmembrane region" description="Helical" evidence="9">
    <location>
        <begin position="366"/>
        <end position="386"/>
    </location>
</feature>
<evidence type="ECO:0000313" key="11">
    <source>
        <dbReference type="Proteomes" id="UP000214880"/>
    </source>
</evidence>
<dbReference type="Gene3D" id="3.30.2090.10">
    <property type="entry name" value="Multidrug efflux transporter AcrB TolC docking domain, DN and DC subdomains"/>
    <property type="match status" value="2"/>
</dbReference>
<evidence type="ECO:0000256" key="3">
    <source>
        <dbReference type="ARBA" id="ARBA00022448"/>
    </source>
</evidence>
<dbReference type="SUPFAM" id="SSF82866">
    <property type="entry name" value="Multidrug efflux transporter AcrB transmembrane domain"/>
    <property type="match status" value="2"/>
</dbReference>
<dbReference type="OrthoDB" id="8270at2"/>
<evidence type="ECO:0000256" key="7">
    <source>
        <dbReference type="ARBA" id="ARBA00022989"/>
    </source>
</evidence>
<dbReference type="STRING" id="146817.SAMN04488502_102136"/>
<protein>
    <submittedName>
        <fullName evidence="10">Hydrophobe/amphiphile efflux-1 (HAE1) family protein</fullName>
    </submittedName>
</protein>
<feature type="transmembrane region" description="Helical" evidence="9">
    <location>
        <begin position="971"/>
        <end position="992"/>
    </location>
</feature>
<proteinExistence type="inferred from homology"/>
<dbReference type="InterPro" id="IPR001036">
    <property type="entry name" value="Acrflvin-R"/>
</dbReference>
<dbReference type="Gene3D" id="3.30.70.1320">
    <property type="entry name" value="Multidrug efflux transporter AcrB pore domain like"/>
    <property type="match status" value="1"/>
</dbReference>
<dbReference type="FunFam" id="1.20.1640.10:FF:000001">
    <property type="entry name" value="Efflux pump membrane transporter"/>
    <property type="match status" value="1"/>
</dbReference>
<evidence type="ECO:0000256" key="1">
    <source>
        <dbReference type="ARBA" id="ARBA00004429"/>
    </source>
</evidence>
<dbReference type="PANTHER" id="PTHR32063:SF76">
    <property type="entry name" value="EFFLUX PUMP MEMBRANE TRANSPORTER"/>
    <property type="match status" value="1"/>
</dbReference>
<dbReference type="SUPFAM" id="SSF82714">
    <property type="entry name" value="Multidrug efflux transporter AcrB TolC docking domain, DN and DC subdomains"/>
    <property type="match status" value="2"/>
</dbReference>
<feature type="transmembrane region" description="Helical" evidence="9">
    <location>
        <begin position="927"/>
        <end position="950"/>
    </location>
</feature>
<reference evidence="10 11" key="1">
    <citation type="submission" date="2016-10" db="EMBL/GenBank/DDBJ databases">
        <authorList>
            <person name="de Groot N.N."/>
        </authorList>
    </citation>
    <scope>NUCLEOTIDE SEQUENCE [LARGE SCALE GENOMIC DNA]</scope>
    <source>
        <strain evidence="10 11">DSM 1736</strain>
    </source>
</reference>
<dbReference type="Proteomes" id="UP000214880">
    <property type="component" value="Unassembled WGS sequence"/>
</dbReference>
<dbReference type="NCBIfam" id="NF000282">
    <property type="entry name" value="RND_permease_1"/>
    <property type="match status" value="1"/>
</dbReference>
<feature type="transmembrane region" description="Helical" evidence="9">
    <location>
        <begin position="876"/>
        <end position="894"/>
    </location>
</feature>
<keyword evidence="5" id="KW-0997">Cell inner membrane</keyword>
<sequence length="1049" mass="113118">MAKFFINRPIFAIVIAILITLAGGIAALNLPIAQYPQITPPQVSVSTTYTGANADVVEKTVAQVIEQQVNGVEGAVSMSSTSSDTGSYNLNVKFELGQDPDMVTMYTQNRVVQATAGLPQEVQLAGVTTRKVSPDTVLYFSLVSPDGTYDSVFLKNYGSINIIDDIRRVKGVGDVGEYGANFSMRIWLKPDKLAQLGITAADVATVIKEQNVQAPAGTIGQLPSVPEQEFQYTASVQGRLITEEEFEKIIIRSQPDGSAIYLGDVATVELGPRDNAVKSSFNNQDAVVFAVQLTTEANALETVAGVRQVIEDAAKRFPPGMEYKILTDNTKYISESLEKVFHTFLEALALVLIIVYLFLQNWRATLIPMLAVPVSLIGTFGAFILLDFSINTLTLFAMVLAIGLVVDDAIIVVEAVEHHMRNSGLSPKEATIRAMEEVSGPVVAIAFVLASVFIPVAFFGGTTGVLYKQFALTIAISMALSAIVALSLTPALCSLLLKPYSDEAHAPAGMLGRFFARFNLWFERLTEKYSEGVRHSIRKARLWGVGLVVILVLCVAMLRILPSTFVPSEDQGFMLSVVSLPEAASMNRTRAVANQVSEIYRAIPGVENSIEIVGFDMLAGGQKSNGAMVLASLYPWSERTTPETQLNAIIGQSMAKVSGIPEATVFAFNPPALPGIGTLGGLTLMIQDRGGSSLEEMNNASQALIAAAQQRPEFSMVQSSFRANTPSYQYEVNREKAKALGVPVQDIFTALQTFMGGVQVNDFNRFGRTYKVVLQAEPEFRADVDATRFFYVRNSAGTMVPLNTLVTPVQSSGQTLIKRFNGYPAMQINATAAPGYSSGQAMDALEEVATQVLPSTFTYEWADLSREEKLSSGDTTVIFALALLFVFLCLAALYESWNIPFAVLLSVPTGILGSTLFQYARGFENSVYMQIGLVMLIGLSAKNAILIVEYAKARTDRGMEPVQAAIEASKLRLRPILMTSFAFILGCVPLALSTGAGAAARTALGTTVVGGMVVATALGIFLVPVLFVAIEYMAAKVNSFRNKNNSHTG</sequence>
<dbReference type="Gene3D" id="3.30.70.1430">
    <property type="entry name" value="Multidrug efflux transporter AcrB pore domain"/>
    <property type="match status" value="2"/>
</dbReference>
<feature type="transmembrane region" description="Helical" evidence="9">
    <location>
        <begin position="1012"/>
        <end position="1034"/>
    </location>
</feature>
<dbReference type="GO" id="GO:0005886">
    <property type="term" value="C:plasma membrane"/>
    <property type="evidence" value="ECO:0007669"/>
    <property type="project" value="UniProtKB-SubCell"/>
</dbReference>
<keyword evidence="7 9" id="KW-1133">Transmembrane helix</keyword>
<feature type="transmembrane region" description="Helical" evidence="9">
    <location>
        <begin position="438"/>
        <end position="458"/>
    </location>
</feature>
<dbReference type="AlphaFoldDB" id="A0A1G9QDF5"/>
<name>A0A1G9QDF5_9FIRM</name>
<accession>A0A1G9QDF5</accession>
<gene>
    <name evidence="10" type="ORF">SAMN04488502_102136</name>
</gene>
<dbReference type="PANTHER" id="PTHR32063">
    <property type="match status" value="1"/>
</dbReference>
<dbReference type="InterPro" id="IPR027463">
    <property type="entry name" value="AcrB_DN_DC_subdom"/>
</dbReference>